<geneLocation type="plasmid" evidence="2 3">
    <name>pALVIN01</name>
</geneLocation>
<keyword evidence="3" id="KW-1185">Reference proteome</keyword>
<dbReference type="HOGENOM" id="CLU_2520283_0_0_6"/>
<proteinExistence type="predicted"/>
<feature type="region of interest" description="Disordered" evidence="1">
    <location>
        <begin position="64"/>
        <end position="84"/>
    </location>
</feature>
<reference evidence="2 3" key="1">
    <citation type="journal article" date="2011" name="Stand. Genomic Sci.">
        <title>Complete genome sequence of Allochromatium vinosum DSM 180(T).</title>
        <authorList>
            <person name="Weissgerber T."/>
            <person name="Zigann R."/>
            <person name="Bruce D."/>
            <person name="Chang Y.J."/>
            <person name="Detter J.C."/>
            <person name="Han C."/>
            <person name="Hauser L."/>
            <person name="Jeffries C.D."/>
            <person name="Land M."/>
            <person name="Munk A.C."/>
            <person name="Tapia R."/>
            <person name="Dahl C."/>
        </authorList>
    </citation>
    <scope>NUCLEOTIDE SEQUENCE [LARGE SCALE GENOMIC DNA]</scope>
    <source>
        <strain evidence="3">ATCC 17899 / DSM 180 / NBRC 103801 / NCIMB 10441 / D</strain>
        <plasmid evidence="3">Plasmid pALVIN01</plasmid>
    </source>
</reference>
<name>D3RW77_ALLVD</name>
<dbReference type="Proteomes" id="UP000001441">
    <property type="component" value="Plasmid pALVIN01"/>
</dbReference>
<evidence type="ECO:0000313" key="2">
    <source>
        <dbReference type="EMBL" id="ADC64089.1"/>
    </source>
</evidence>
<feature type="region of interest" description="Disordered" evidence="1">
    <location>
        <begin position="31"/>
        <end position="50"/>
    </location>
</feature>
<sequence length="84" mass="8601">MSQIPELIGGFGAGAAILDSVTDDPVFFPPLADESAPADTPIENEGLGQDGKFLTNLTAGRATEDSFTASSGLDAKLSTDSVDR</sequence>
<dbReference type="AlphaFoldDB" id="D3RW77"/>
<dbReference type="RefSeq" id="WP_012972353.1">
    <property type="nucleotide sequence ID" value="NC_013852.1"/>
</dbReference>
<evidence type="ECO:0000313" key="3">
    <source>
        <dbReference type="Proteomes" id="UP000001441"/>
    </source>
</evidence>
<dbReference type="KEGG" id="alv:Alvin_3192"/>
<keyword evidence="2" id="KW-0614">Plasmid</keyword>
<protein>
    <submittedName>
        <fullName evidence="2">Uncharacterized protein</fullName>
    </submittedName>
</protein>
<accession>D3RW77</accession>
<dbReference type="EMBL" id="CP001897">
    <property type="protein sequence ID" value="ADC64089.1"/>
    <property type="molecule type" value="Genomic_DNA"/>
</dbReference>
<evidence type="ECO:0000256" key="1">
    <source>
        <dbReference type="SAM" id="MobiDB-lite"/>
    </source>
</evidence>
<organism evidence="2 3">
    <name type="scientific">Allochromatium vinosum (strain ATCC 17899 / DSM 180 / NBRC 103801 / NCIMB 10441 / D)</name>
    <name type="common">Chromatium vinosum</name>
    <dbReference type="NCBI Taxonomy" id="572477"/>
    <lineage>
        <taxon>Bacteria</taxon>
        <taxon>Pseudomonadati</taxon>
        <taxon>Pseudomonadota</taxon>
        <taxon>Gammaproteobacteria</taxon>
        <taxon>Chromatiales</taxon>
        <taxon>Chromatiaceae</taxon>
        <taxon>Allochromatium</taxon>
    </lineage>
</organism>
<gene>
    <name evidence="2" type="ordered locus">Alvin_3192</name>
</gene>